<keyword evidence="2" id="KW-1185">Reference proteome</keyword>
<sequence length="106" mass="11518">MMMMMMICYSVLLVNQLAGPLQKRQFAFRELGVAVGRGASACRRQSFCPAQKFSQKGGALLASAVKERAPDRSGTSAMPRAFYLTPRELNGTASGAKKTLTPEERS</sequence>
<protein>
    <submittedName>
        <fullName evidence="1">Uncharacterized protein</fullName>
    </submittedName>
</protein>
<dbReference type="Proteomes" id="UP000830395">
    <property type="component" value="Chromosome 12"/>
</dbReference>
<organism evidence="1 2">
    <name type="scientific">Pangasius djambal</name>
    <dbReference type="NCBI Taxonomy" id="1691987"/>
    <lineage>
        <taxon>Eukaryota</taxon>
        <taxon>Metazoa</taxon>
        <taxon>Chordata</taxon>
        <taxon>Craniata</taxon>
        <taxon>Vertebrata</taxon>
        <taxon>Euteleostomi</taxon>
        <taxon>Actinopterygii</taxon>
        <taxon>Neopterygii</taxon>
        <taxon>Teleostei</taxon>
        <taxon>Ostariophysi</taxon>
        <taxon>Siluriformes</taxon>
        <taxon>Pangasiidae</taxon>
        <taxon>Pangasius</taxon>
    </lineage>
</organism>
<accession>A0ACC5YRF9</accession>
<proteinExistence type="predicted"/>
<evidence type="ECO:0000313" key="1">
    <source>
        <dbReference type="EMBL" id="MCJ8738321.1"/>
    </source>
</evidence>
<name>A0ACC5YRF9_9TELE</name>
<reference evidence="1" key="1">
    <citation type="submission" date="2020-02" db="EMBL/GenBank/DDBJ databases">
        <title>Genome sequencing of the panga catfish, Pangasius djambal.</title>
        <authorList>
            <person name="Wen M."/>
            <person name="Zahm M."/>
            <person name="Roques C."/>
            <person name="Cabau C."/>
            <person name="Klopp C."/>
            <person name="Donnadieu C."/>
            <person name="Jouanno E."/>
            <person name="Avarre J.-C."/>
            <person name="Campet M."/>
            <person name="Ha T."/>
            <person name="Dugue R."/>
            <person name="Lampietro C."/>
            <person name="Louis A."/>
            <person name="Herpin A."/>
            <person name="Echchiki A."/>
            <person name="Berthelot C."/>
            <person name="Parey E."/>
            <person name="Roest-Crollius H."/>
            <person name="Braasch I."/>
            <person name="Postlethwait J.H."/>
            <person name="Bobe J."/>
            <person name="Montfort J."/>
            <person name="Bouchez O."/>
            <person name="Begum T."/>
            <person name="Schartl M."/>
            <person name="Gustiano R."/>
            <person name="Guiguen Y."/>
        </authorList>
    </citation>
    <scope>NUCLEOTIDE SEQUENCE</scope>
    <source>
        <strain evidence="1">Pdj_M5554</strain>
    </source>
</reference>
<gene>
    <name evidence="1" type="ORF">PDJAM_G00034400</name>
</gene>
<comment type="caution">
    <text evidence="1">The sequence shown here is derived from an EMBL/GenBank/DDBJ whole genome shotgun (WGS) entry which is preliminary data.</text>
</comment>
<dbReference type="EMBL" id="CM040986">
    <property type="protein sequence ID" value="MCJ8738321.1"/>
    <property type="molecule type" value="Genomic_DNA"/>
</dbReference>
<evidence type="ECO:0000313" key="2">
    <source>
        <dbReference type="Proteomes" id="UP000830395"/>
    </source>
</evidence>